<feature type="compositionally biased region" description="Low complexity" evidence="1">
    <location>
        <begin position="224"/>
        <end position="238"/>
    </location>
</feature>
<keyword evidence="3" id="KW-1185">Reference proteome</keyword>
<dbReference type="Proteomes" id="UP000765338">
    <property type="component" value="Unassembled WGS sequence"/>
</dbReference>
<evidence type="ECO:0000313" key="3">
    <source>
        <dbReference type="Proteomes" id="UP000765338"/>
    </source>
</evidence>
<protein>
    <submittedName>
        <fullName evidence="2">Uncharacterized protein</fullName>
    </submittedName>
</protein>
<dbReference type="EMBL" id="PDLY01000001">
    <property type="protein sequence ID" value="MBA5726907.1"/>
    <property type="molecule type" value="Genomic_DNA"/>
</dbReference>
<evidence type="ECO:0000313" key="2">
    <source>
        <dbReference type="EMBL" id="MBA5726907.1"/>
    </source>
</evidence>
<sequence>MQLMAQPPSGPQVGLTWFSSFSGGVMAPLVGYRADMEKWHSGAAELTNFFVHVQGGISNRPGTQYVGTSRADASGPPPKLIAFIYNNSQSYVLEFGDRYVRFISNGAYLANADGSPYELATPYSIGDAFWLRHAQSADVMTLTHSGYPAMNLSRHGELDWTLEVISYSAGIEAPSALVASAVEGNAGNAGTATSVPRVTYEYAVTSVSNERNTESNATLAPSQTEMTTQTNTVTDPVTGKTSTVTSQVPVEVGRFVTNYNIGYYTNYGNYNTLSWPAVTGADYYNVYRRFAGQWGLIGNTSSTILDDVNYAPDIENGPPAHRNPFDGGNNPSAVTYFQQRRVFAGSLAYPQTVWMSRSANYTNFDIHTPVVSDDAITATIASQQVNTIKHLVPMTDLLAFTGTGIWKISGGQTGTPITPSNFTATPQMFVGSSDVQPLPINTDVLFIENKGSHIRDLQYDWYAQIYQGNDLSVLADHLFYGYTISDWSFAQFPFNLIWAVRSDGTMLGMTYLKEQNVMAWHQHRTEGGAFQSVAVVPEENGYGAIEDTPYVVVKRSLAGRQSYTIERIQSRQLGMENDDITRSWFVDCGLRYEGKETGTVSGLGHLAGATVSACIDGRGFTGLTVGNDGTLTLPRPGSVVTVGLPIHARAVTLPLDLGNPPQFARRKRVSKVYASLYNSSGLSVSTDDGKTFHGLDGQGAAAGPSAPNPYQKKDTGPALISGLTMRIPTPNWTQKGSFILQTDQPLPVTVTSISVDVELGS</sequence>
<dbReference type="Gene3D" id="2.60.40.10">
    <property type="entry name" value="Immunoglobulins"/>
    <property type="match status" value="1"/>
</dbReference>
<reference evidence="2 3" key="1">
    <citation type="submission" date="2017-10" db="EMBL/GenBank/DDBJ databases">
        <authorList>
            <person name="Jakob F."/>
        </authorList>
    </citation>
    <scope>NUCLEOTIDE SEQUENCE [LARGE SCALE GENOMIC DNA]</scope>
    <source>
        <strain evidence="2 3">TMW 2.1889</strain>
    </source>
</reference>
<organism evidence="2 3">
    <name type="scientific">Bombella mellum</name>
    <dbReference type="NCBI Taxonomy" id="2039288"/>
    <lineage>
        <taxon>Bacteria</taxon>
        <taxon>Pseudomonadati</taxon>
        <taxon>Pseudomonadota</taxon>
        <taxon>Alphaproteobacteria</taxon>
        <taxon>Acetobacterales</taxon>
        <taxon>Acetobacteraceae</taxon>
        <taxon>Bombella</taxon>
    </lineage>
</organism>
<dbReference type="InterPro" id="IPR013783">
    <property type="entry name" value="Ig-like_fold"/>
</dbReference>
<gene>
    <name evidence="2" type="ORF">CPA56_02715</name>
</gene>
<comment type="caution">
    <text evidence="2">The sequence shown here is derived from an EMBL/GenBank/DDBJ whole genome shotgun (WGS) entry which is preliminary data.</text>
</comment>
<feature type="region of interest" description="Disordered" evidence="1">
    <location>
        <begin position="688"/>
        <end position="714"/>
    </location>
</feature>
<name>A0ABR5ZRF0_9PROT</name>
<accession>A0ABR5ZRF0</accession>
<evidence type="ECO:0000256" key="1">
    <source>
        <dbReference type="SAM" id="MobiDB-lite"/>
    </source>
</evidence>
<feature type="region of interest" description="Disordered" evidence="1">
    <location>
        <begin position="222"/>
        <end position="241"/>
    </location>
</feature>
<proteinExistence type="predicted"/>